<keyword evidence="4 11" id="KW-0548">Nucleotidyltransferase</keyword>
<evidence type="ECO:0000256" key="3">
    <source>
        <dbReference type="ARBA" id="ARBA00022679"/>
    </source>
</evidence>
<evidence type="ECO:0000259" key="9">
    <source>
        <dbReference type="Pfam" id="PF06144"/>
    </source>
</evidence>
<dbReference type="EMBL" id="JABSNO010000015">
    <property type="protein sequence ID" value="NRS93065.1"/>
    <property type="molecule type" value="Genomic_DNA"/>
</dbReference>
<dbReference type="Gene3D" id="1.10.8.60">
    <property type="match status" value="1"/>
</dbReference>
<protein>
    <recommendedName>
        <fullName evidence="2">DNA polymerase III subunit delta</fullName>
        <ecNumber evidence="1">2.7.7.7</ecNumber>
    </recommendedName>
</protein>
<evidence type="ECO:0000256" key="4">
    <source>
        <dbReference type="ARBA" id="ARBA00022695"/>
    </source>
</evidence>
<feature type="domain" description="DNA polymerase III delta subunit-like C-terminal" evidence="10">
    <location>
        <begin position="212"/>
        <end position="321"/>
    </location>
</feature>
<accession>A0A8J8G9C3</accession>
<dbReference type="GO" id="GO:0003677">
    <property type="term" value="F:DNA binding"/>
    <property type="evidence" value="ECO:0007669"/>
    <property type="project" value="InterPro"/>
</dbReference>
<sequence>MKELNSVLKSIKNKELLPFYFFQGEEPYYIDTVLKAFENDVLSEDEKAFGQTVIYGKDTNVAEIISLAQQVPMFGDLNLIIVKEAQDLHLSLEAEKIFNKYLENPVPTTTLVLGYKKKGLDSRKKFTKTLKANKMLFDSEPIRDYNLAKWIAEQCTALKIQTAPNISHLLAEYLGNDLSRIINELNKLQMLLPKDAVLNEALVEKHIGISKEYNVFELQNAIGSKNGNKTYRIVYFMGKNPKTNPLIMTVGRLFDFFSKLMIYQLMVGQNPQNIATALGVNPYFIKDYAEAARNYPLKHISKIISTLRDADMKSKGLGANQTSDSELLKEMVYKILNAGSLRK</sequence>
<dbReference type="AlphaFoldDB" id="A0A8J8G9C3"/>
<evidence type="ECO:0000313" key="12">
    <source>
        <dbReference type="Proteomes" id="UP000610746"/>
    </source>
</evidence>
<evidence type="ECO:0000256" key="6">
    <source>
        <dbReference type="ARBA" id="ARBA00022932"/>
    </source>
</evidence>
<evidence type="ECO:0000256" key="2">
    <source>
        <dbReference type="ARBA" id="ARBA00017703"/>
    </source>
</evidence>
<proteinExistence type="inferred from homology"/>
<dbReference type="InterPro" id="IPR027417">
    <property type="entry name" value="P-loop_NTPase"/>
</dbReference>
<evidence type="ECO:0000256" key="7">
    <source>
        <dbReference type="ARBA" id="ARBA00034754"/>
    </source>
</evidence>
<name>A0A8J8G9C3_9FLAO</name>
<comment type="caution">
    <text evidence="11">The sequence shown here is derived from an EMBL/GenBank/DDBJ whole genome shotgun (WGS) entry which is preliminary data.</text>
</comment>
<dbReference type="Gene3D" id="1.20.272.10">
    <property type="match status" value="1"/>
</dbReference>
<dbReference type="EC" id="2.7.7.7" evidence="1"/>
<feature type="domain" description="DNA polymerase III delta N-terminal" evidence="9">
    <location>
        <begin position="20"/>
        <end position="137"/>
    </location>
</feature>
<dbReference type="Pfam" id="PF21694">
    <property type="entry name" value="DNA_pol3_delta_C"/>
    <property type="match status" value="1"/>
</dbReference>
<dbReference type="PANTHER" id="PTHR34388:SF1">
    <property type="entry name" value="DNA POLYMERASE III SUBUNIT DELTA"/>
    <property type="match status" value="1"/>
</dbReference>
<dbReference type="Pfam" id="PF06144">
    <property type="entry name" value="DNA_pol3_delta"/>
    <property type="match status" value="1"/>
</dbReference>
<dbReference type="InterPro" id="IPR048466">
    <property type="entry name" value="DNA_pol3_delta-like_C"/>
</dbReference>
<keyword evidence="3 11" id="KW-0808">Transferase</keyword>
<dbReference type="GO" id="GO:0009360">
    <property type="term" value="C:DNA polymerase III complex"/>
    <property type="evidence" value="ECO:0007669"/>
    <property type="project" value="InterPro"/>
</dbReference>
<reference evidence="11" key="1">
    <citation type="submission" date="2020-05" db="EMBL/GenBank/DDBJ databases">
        <title>Genomic Encyclopedia of Type Strains, Phase IV (KMG-V): Genome sequencing to study the core and pangenomes of soil and plant-associated prokaryotes.</title>
        <authorList>
            <person name="Whitman W."/>
        </authorList>
    </citation>
    <scope>NUCLEOTIDE SEQUENCE</scope>
    <source>
        <strain evidence="11">16F</strain>
    </source>
</reference>
<dbReference type="Gene3D" id="3.40.50.300">
    <property type="entry name" value="P-loop containing nucleotide triphosphate hydrolases"/>
    <property type="match status" value="1"/>
</dbReference>
<evidence type="ECO:0000256" key="5">
    <source>
        <dbReference type="ARBA" id="ARBA00022705"/>
    </source>
</evidence>
<dbReference type="InterPro" id="IPR010372">
    <property type="entry name" value="DNA_pol3_delta_N"/>
</dbReference>
<dbReference type="InterPro" id="IPR005790">
    <property type="entry name" value="DNA_polIII_delta"/>
</dbReference>
<dbReference type="PANTHER" id="PTHR34388">
    <property type="entry name" value="DNA POLYMERASE III SUBUNIT DELTA"/>
    <property type="match status" value="1"/>
</dbReference>
<comment type="catalytic activity">
    <reaction evidence="8">
        <text>DNA(n) + a 2'-deoxyribonucleoside 5'-triphosphate = DNA(n+1) + diphosphate</text>
        <dbReference type="Rhea" id="RHEA:22508"/>
        <dbReference type="Rhea" id="RHEA-COMP:17339"/>
        <dbReference type="Rhea" id="RHEA-COMP:17340"/>
        <dbReference type="ChEBI" id="CHEBI:33019"/>
        <dbReference type="ChEBI" id="CHEBI:61560"/>
        <dbReference type="ChEBI" id="CHEBI:173112"/>
        <dbReference type="EC" id="2.7.7.7"/>
    </reaction>
</comment>
<evidence type="ECO:0000256" key="1">
    <source>
        <dbReference type="ARBA" id="ARBA00012417"/>
    </source>
</evidence>
<keyword evidence="12" id="KW-1185">Reference proteome</keyword>
<dbReference type="GO" id="GO:0006261">
    <property type="term" value="P:DNA-templated DNA replication"/>
    <property type="evidence" value="ECO:0007669"/>
    <property type="project" value="TreeGrafter"/>
</dbReference>
<keyword evidence="5" id="KW-0235">DNA replication</keyword>
<comment type="similarity">
    <text evidence="7">Belongs to the DNA polymerase HolA subunit family.</text>
</comment>
<evidence type="ECO:0000259" key="10">
    <source>
        <dbReference type="Pfam" id="PF21694"/>
    </source>
</evidence>
<dbReference type="GO" id="GO:0003887">
    <property type="term" value="F:DNA-directed DNA polymerase activity"/>
    <property type="evidence" value="ECO:0007669"/>
    <property type="project" value="UniProtKB-KW"/>
</dbReference>
<evidence type="ECO:0000313" key="11">
    <source>
        <dbReference type="EMBL" id="NRS93065.1"/>
    </source>
</evidence>
<keyword evidence="6" id="KW-0239">DNA-directed DNA polymerase</keyword>
<dbReference type="InterPro" id="IPR008921">
    <property type="entry name" value="DNA_pol3_clamp-load_cplx_C"/>
</dbReference>
<dbReference type="Proteomes" id="UP000610746">
    <property type="component" value="Unassembled WGS sequence"/>
</dbReference>
<dbReference type="NCBIfam" id="TIGR01128">
    <property type="entry name" value="holA"/>
    <property type="match status" value="1"/>
</dbReference>
<organism evidence="11 12">
    <name type="scientific">Frigoriflavimonas asaccharolytica</name>
    <dbReference type="NCBI Taxonomy" id="2735899"/>
    <lineage>
        <taxon>Bacteria</taxon>
        <taxon>Pseudomonadati</taxon>
        <taxon>Bacteroidota</taxon>
        <taxon>Flavobacteriia</taxon>
        <taxon>Flavobacteriales</taxon>
        <taxon>Weeksellaceae</taxon>
        <taxon>Frigoriflavimonas</taxon>
    </lineage>
</organism>
<dbReference type="RefSeq" id="WP_173779645.1">
    <property type="nucleotide sequence ID" value="NZ_JABSNO010000015.1"/>
</dbReference>
<gene>
    <name evidence="11" type="ORF">HNQ03_002150</name>
</gene>
<dbReference type="SUPFAM" id="SSF52540">
    <property type="entry name" value="P-loop containing nucleoside triphosphate hydrolases"/>
    <property type="match status" value="1"/>
</dbReference>
<dbReference type="SUPFAM" id="SSF48019">
    <property type="entry name" value="post-AAA+ oligomerization domain-like"/>
    <property type="match status" value="1"/>
</dbReference>
<evidence type="ECO:0000256" key="8">
    <source>
        <dbReference type="ARBA" id="ARBA00049244"/>
    </source>
</evidence>